<gene>
    <name evidence="1" type="ORF">NX778_14880</name>
</gene>
<evidence type="ECO:0000313" key="1">
    <source>
        <dbReference type="EMBL" id="MCS0659352.1"/>
    </source>
</evidence>
<dbReference type="RefSeq" id="WP_258812533.1">
    <property type="nucleotide sequence ID" value="NZ_JANUGU010000004.1"/>
</dbReference>
<proteinExistence type="predicted"/>
<dbReference type="Gene3D" id="3.30.2310.20">
    <property type="entry name" value="RelE-like"/>
    <property type="match status" value="1"/>
</dbReference>
<accession>A0ABT2CZG6</accession>
<dbReference type="PANTHER" id="PTHR40266">
    <property type="entry name" value="TOXIN HIGB-1"/>
    <property type="match status" value="1"/>
</dbReference>
<reference evidence="1 2" key="1">
    <citation type="submission" date="2022-08" db="EMBL/GenBank/DDBJ databases">
        <title>Reclassification of Massilia species as members of the genera Telluria, Duganella, Pseudoduganella, Mokoshia gen. nov. and Zemynaea gen. nov. using orthogonal and non-orthogonal genome-based approaches.</title>
        <authorList>
            <person name="Bowman J.P."/>
        </authorList>
    </citation>
    <scope>NUCLEOTIDE SEQUENCE [LARGE SCALE GENOMIC DNA]</scope>
    <source>
        <strain evidence="1 2">JCM 31606</strain>
    </source>
</reference>
<protein>
    <submittedName>
        <fullName evidence="1">Type II toxin-antitoxin system RelE/ParE family toxin</fullName>
    </submittedName>
</protein>
<organism evidence="1 2">
    <name type="scientific">Massilia terrae</name>
    <dbReference type="NCBI Taxonomy" id="1811224"/>
    <lineage>
        <taxon>Bacteria</taxon>
        <taxon>Pseudomonadati</taxon>
        <taxon>Pseudomonadota</taxon>
        <taxon>Betaproteobacteria</taxon>
        <taxon>Burkholderiales</taxon>
        <taxon>Oxalobacteraceae</taxon>
        <taxon>Telluria group</taxon>
        <taxon>Massilia</taxon>
    </lineage>
</organism>
<dbReference type="SUPFAM" id="SSF143011">
    <property type="entry name" value="RelE-like"/>
    <property type="match status" value="1"/>
</dbReference>
<dbReference type="Proteomes" id="UP001204621">
    <property type="component" value="Unassembled WGS sequence"/>
</dbReference>
<keyword evidence="2" id="KW-1185">Reference proteome</keyword>
<comment type="caution">
    <text evidence="1">The sequence shown here is derived from an EMBL/GenBank/DDBJ whole genome shotgun (WGS) entry which is preliminary data.</text>
</comment>
<dbReference type="InterPro" id="IPR007711">
    <property type="entry name" value="HigB-1"/>
</dbReference>
<dbReference type="EMBL" id="JANUGU010000004">
    <property type="protein sequence ID" value="MCS0659352.1"/>
    <property type="molecule type" value="Genomic_DNA"/>
</dbReference>
<dbReference type="Pfam" id="PF05015">
    <property type="entry name" value="HigB-like_toxin"/>
    <property type="match status" value="1"/>
</dbReference>
<dbReference type="InterPro" id="IPR035093">
    <property type="entry name" value="RelE/ParE_toxin_dom_sf"/>
</dbReference>
<dbReference type="PANTHER" id="PTHR40266:SF2">
    <property type="entry name" value="TOXIN HIGB-1"/>
    <property type="match status" value="1"/>
</dbReference>
<sequence>MIKSFAHKGLERFYSTGTKAGIDPGHVAKLGRQLERLNEARSADDMDVPGWRLHSLSGKLRGHWAVKISGNWRLTFRFDGQDAWMVDYQDYH</sequence>
<evidence type="ECO:0000313" key="2">
    <source>
        <dbReference type="Proteomes" id="UP001204621"/>
    </source>
</evidence>
<name>A0ABT2CZG6_9BURK</name>